<feature type="domain" description="Helicase C-terminal" evidence="1">
    <location>
        <begin position="542"/>
        <end position="600"/>
    </location>
</feature>
<name>A0A6C0HMJ8_9ZZZZ</name>
<dbReference type="AlphaFoldDB" id="A0A6C0HMJ8"/>
<dbReference type="InterPro" id="IPR027417">
    <property type="entry name" value="P-loop_NTPase"/>
</dbReference>
<evidence type="ECO:0000259" key="1">
    <source>
        <dbReference type="Pfam" id="PF00271"/>
    </source>
</evidence>
<proteinExistence type="predicted"/>
<dbReference type="InterPro" id="IPR001650">
    <property type="entry name" value="Helicase_C-like"/>
</dbReference>
<protein>
    <recommendedName>
        <fullName evidence="1">Helicase C-terminal domain-containing protein</fullName>
    </recommendedName>
</protein>
<organism evidence="2">
    <name type="scientific">viral metagenome</name>
    <dbReference type="NCBI Taxonomy" id="1070528"/>
    <lineage>
        <taxon>unclassified sequences</taxon>
        <taxon>metagenomes</taxon>
        <taxon>organismal metagenomes</taxon>
    </lineage>
</organism>
<reference evidence="2" key="1">
    <citation type="journal article" date="2020" name="Nature">
        <title>Giant virus diversity and host interactions through global metagenomics.</title>
        <authorList>
            <person name="Schulz F."/>
            <person name="Roux S."/>
            <person name="Paez-Espino D."/>
            <person name="Jungbluth S."/>
            <person name="Walsh D.A."/>
            <person name="Denef V.J."/>
            <person name="McMahon K.D."/>
            <person name="Konstantinidis K.T."/>
            <person name="Eloe-Fadrosh E.A."/>
            <person name="Kyrpides N.C."/>
            <person name="Woyke T."/>
        </authorList>
    </citation>
    <scope>NUCLEOTIDE SEQUENCE</scope>
    <source>
        <strain evidence="2">GVMAG-M-3300023184-160</strain>
    </source>
</reference>
<dbReference type="SUPFAM" id="SSF52540">
    <property type="entry name" value="P-loop containing nucleoside triphosphate hydrolases"/>
    <property type="match status" value="2"/>
</dbReference>
<dbReference type="Gene3D" id="3.40.50.300">
    <property type="entry name" value="P-loop containing nucleotide triphosphate hydrolases"/>
    <property type="match status" value="2"/>
</dbReference>
<dbReference type="Pfam" id="PF00271">
    <property type="entry name" value="Helicase_C"/>
    <property type="match status" value="1"/>
</dbReference>
<dbReference type="EMBL" id="MN739993">
    <property type="protein sequence ID" value="QHT81911.1"/>
    <property type="molecule type" value="Genomic_DNA"/>
</dbReference>
<sequence>MTGTGTYPSVANPGLQGKIALKKEFAYKYEGKIEEIASKTKSICMAGSSFELAPHQEFVKRFMSYDTPYNSLLLYHGLGSGKTCSASTMTETLRTYSKYMANFKKIMVVASPNVQENFKLQLFDPTKLEKKKGLWVLNGCVGNSLLNDLNAYQIHSLPREELVSIIKKIIRDNYSFIGYVSFANFIEKCRQSRDYKKLKHTFESRVIVIDEIHNIRITDQPSDSIGKRVAGMLLELVKNVKGMKFIFMTGTPMYNDAREIVFLLNLFRLNDNRSILRVSDVFTKDGELKPDGEKRLLESANGYISYVRGENPYSFPYLITPKMYADQHSSFLLPNPTVQFNEKEITVPLKYIDLYGISLSGQQEAAYQSVLGKLNESVEDFDLLDSLGYNELLKPIQTLIISYPVDQGYLTGEDGLSHVMQYKTTKTDFEYKETPLRGMFEYDKLGEYSAKMKSVLDHIIESEGIVLVYSQYITGGLIPFALALEEYGFKRYGEKKMSLFKDKKPDVNVFNLGKNPDYNGPNKTAKYAIISGDKLLSPNVNEEISVLTQNNVHGERVKVVLISQAGTEGIDLKNLRQVHILEPWYNLNRIEQIIGRARRNCSHKELPLEDRNVQLFLHCAYLSDPKVESLDHLIYRMAEKKSIKIGKVTRLLKRASVDCILHQEQQNFSNIDQKVPITLSNGLTMDYVPKDEPFSNFCDYMENCNYACINELKPGDVEDTSTFSYAHTKQSKVSDKVKQLYQVRHVYTLNEIIHRLHSNTVTKLNIIRTLQDMIEQETIVSDKFNKTGTLVMVGKLILFQPEELQDPHLPMYQREHPIPVKPLSFTLDTTEVKVQEGHPMVDIMRTNYNKATLPPSEAVEMDWYSMYYEATQYINKQFKEIGSAELDRYLVTHLCEQSNLKEELDLLNYLFSKTDHSEFEHKLLQYYKPLVITHDDMSYIHLLDRDGIHSKGVIYVLRPELVGVEKEVWTRATHTEKTAVEAYPPEPVVVSDLIGFMGFFNDKHYHFKTKQKQVRITTGKYVLNNKKTDILTLLNDQILHKLNFYTIENSKSLNVFILSIVAEVYLRYLDETRSPRSFLSKMEYYQHIEAPSIKKK</sequence>
<evidence type="ECO:0000313" key="2">
    <source>
        <dbReference type="EMBL" id="QHT81911.1"/>
    </source>
</evidence>
<accession>A0A6C0HMJ8</accession>